<feature type="domain" description="UvrD-like helicase C-terminal" evidence="12">
    <location>
        <begin position="630"/>
        <end position="677"/>
    </location>
</feature>
<accession>A0ABU9GPG5</accession>
<evidence type="ECO:0000256" key="9">
    <source>
        <dbReference type="ARBA" id="ARBA00023204"/>
    </source>
</evidence>
<sequence>MLDQSIPSGREPATATTTDNSMLTLLKQCQLNQQIRPIDFHFAKFMAELGADNLMQLAAALTSQQLGGGHICLPIDKIGGLFHQHCLQLALDSQQQSEHLNVSCIFHDQQQTHYQLNESACCGDGAPLRLQYNALFMARYAEFEQLISDKLLQPIPVQVDVASKGYLEKLFTPQYRYLWDAWQTDTDQSIQMLCEKYLDVIEQAPVDWSAVTQCFNNAKSAEDLVLLESLIPNKVRCDWQKISAALALTSARCIISGGPGTGKTTTVVKLLALLLNAQPDLIIKMVAPTGKAAARLTESITNALDELDLGNLIEGQQAPNIPTDASTIHRLLGVRNNSAHFRHHAGNLLTLDLLLVDEASMVDLPLMAKLLSALPDHARLILLGDKDQLASVEAGAVLGDICSFIESGYSQQKAQQLAELTGFDCLLSQGFYAQATMADNLCLLRKSYRFDQFSGIGYLASAVNKGGVTAAKLAALCEQYDDLAYYANDSESAADFERLVVEGYTPYLSELCVINKNNREQAKKLLSAFNDFKILCATREQEWGVDTLNHRCEKLLQKAGLLVRRFDMTQTWYVGRPVMVTENSYHLGLFNGDIGLCLEDEHGQLRVYFVMPDGTVSDFQPSRLPAHQTVFAMTVHKSQGSEFKHTLLALPDYALPVMNRELVYTGITRAKKRLTLIADLALVASSVRNRASRNSRLTERLSR</sequence>
<keyword evidence="10 11" id="KW-0413">Isomerase</keyword>
<feature type="domain" description="RecBCD enzyme subunit RecD N-terminal" evidence="13">
    <location>
        <begin position="33"/>
        <end position="135"/>
    </location>
</feature>
<dbReference type="PANTHER" id="PTHR43788">
    <property type="entry name" value="DNA2/NAM7 HELICASE FAMILY MEMBER"/>
    <property type="match status" value="1"/>
</dbReference>
<keyword evidence="5 11" id="KW-0347">Helicase</keyword>
<dbReference type="GO" id="GO:0008854">
    <property type="term" value="F:exodeoxyribonuclease V activity"/>
    <property type="evidence" value="ECO:0007669"/>
    <property type="project" value="UniProtKB-EC"/>
</dbReference>
<dbReference type="Proteomes" id="UP001369082">
    <property type="component" value="Unassembled WGS sequence"/>
</dbReference>
<dbReference type="CDD" id="cd17933">
    <property type="entry name" value="DEXSc_RecD-like"/>
    <property type="match status" value="1"/>
</dbReference>
<evidence type="ECO:0000259" key="13">
    <source>
        <dbReference type="Pfam" id="PF21185"/>
    </source>
</evidence>
<dbReference type="InterPro" id="IPR006344">
    <property type="entry name" value="RecD"/>
</dbReference>
<dbReference type="Gene3D" id="1.10.10.1020">
    <property type="entry name" value="RecBCD complex, subunit RecD, N-terminal domain"/>
    <property type="match status" value="1"/>
</dbReference>
<dbReference type="EC" id="5.6.2.3" evidence="11"/>
<evidence type="ECO:0000256" key="1">
    <source>
        <dbReference type="ARBA" id="ARBA00022722"/>
    </source>
</evidence>
<dbReference type="Gene3D" id="3.40.50.300">
    <property type="entry name" value="P-loop containing nucleotide triphosphate hydrolases"/>
    <property type="match status" value="3"/>
</dbReference>
<dbReference type="Pfam" id="PF13538">
    <property type="entry name" value="UvrD_C_2"/>
    <property type="match status" value="1"/>
</dbReference>
<keyword evidence="4 11" id="KW-0378">Hydrolase</keyword>
<evidence type="ECO:0000256" key="11">
    <source>
        <dbReference type="HAMAP-Rule" id="MF_01487"/>
    </source>
</evidence>
<evidence type="ECO:0000259" key="12">
    <source>
        <dbReference type="Pfam" id="PF13538"/>
    </source>
</evidence>
<evidence type="ECO:0000256" key="10">
    <source>
        <dbReference type="ARBA" id="ARBA00023235"/>
    </source>
</evidence>
<comment type="caution">
    <text evidence="14">The sequence shown here is derived from an EMBL/GenBank/DDBJ whole genome shotgun (WGS) entry which is preliminary data.</text>
</comment>
<dbReference type="InterPro" id="IPR027417">
    <property type="entry name" value="P-loop_NTPase"/>
</dbReference>
<keyword evidence="1 11" id="KW-0540">Nuclease</keyword>
<dbReference type="InterPro" id="IPR050534">
    <property type="entry name" value="Coronavir_polyprotein_1ab"/>
</dbReference>
<comment type="function">
    <text evidence="11">A helicase/nuclease that prepares dsDNA breaks (DSB) for recombinational DNA repair. Binds to DSBs and unwinds DNA via a highly rapid and processive ATP-dependent bidirectional helicase activity. Unwinds dsDNA until it encounters a Chi (crossover hotspot instigator) sequence from the 3' direction. Cuts ssDNA a few nucleotides 3' to the Chi site. The properties and activities of the enzyme are changed at Chi. The Chi-altered holoenzyme produces a long 3'-ssDNA overhang and facilitates RecA-binding to the ssDNA for homologous DNA recombination and repair. Holoenzyme degrades any linearized DNA that is unable to undergo homologous recombination. In the holoenzyme this subunit has ssDNA-dependent ATPase and 5'-3' helicase activity. When added to pre-assembled RecBC greatly stimulates nuclease activity and augments holoenzyme processivity. Negatively regulates the RecA-loading ability of RecBCD.</text>
</comment>
<keyword evidence="2 11" id="KW-0547">Nucleotide-binding</keyword>
<dbReference type="CDD" id="cd18809">
    <property type="entry name" value="SF1_C_RecD"/>
    <property type="match status" value="1"/>
</dbReference>
<dbReference type="EMBL" id="JBAKAZ010000017">
    <property type="protein sequence ID" value="MEL0629200.1"/>
    <property type="molecule type" value="Genomic_DNA"/>
</dbReference>
<comment type="catalytic activity">
    <reaction evidence="11">
        <text>ATP + H2O = ADP + phosphate + H(+)</text>
        <dbReference type="Rhea" id="RHEA:13065"/>
        <dbReference type="ChEBI" id="CHEBI:15377"/>
        <dbReference type="ChEBI" id="CHEBI:15378"/>
        <dbReference type="ChEBI" id="CHEBI:30616"/>
        <dbReference type="ChEBI" id="CHEBI:43474"/>
        <dbReference type="ChEBI" id="CHEBI:456216"/>
        <dbReference type="EC" id="5.6.2.3"/>
    </reaction>
</comment>
<feature type="binding site" evidence="11">
    <location>
        <begin position="257"/>
        <end position="264"/>
    </location>
    <ligand>
        <name>ATP</name>
        <dbReference type="ChEBI" id="CHEBI:30616"/>
    </ligand>
</feature>
<evidence type="ECO:0000256" key="5">
    <source>
        <dbReference type="ARBA" id="ARBA00022806"/>
    </source>
</evidence>
<comment type="miscellaneous">
    <text evidence="11">In the RecBCD complex, RecB has a slow 3'-5' helicase, an exonuclease activity and loads RecA onto ssDNA, RecD has a fast 5'-3' helicase activity, while RecC stimulates the ATPase and processivity of the RecB helicase and contributes to recognition of the Chi site.</text>
</comment>
<comment type="similarity">
    <text evidence="11">Belongs to the RecD family.</text>
</comment>
<keyword evidence="6 11" id="KW-0269">Exonuclease</keyword>
<dbReference type="NCBIfam" id="TIGR01447">
    <property type="entry name" value="recD"/>
    <property type="match status" value="1"/>
</dbReference>
<dbReference type="InterPro" id="IPR049550">
    <property type="entry name" value="RecD_N"/>
</dbReference>
<evidence type="ECO:0000256" key="3">
    <source>
        <dbReference type="ARBA" id="ARBA00022763"/>
    </source>
</evidence>
<gene>
    <name evidence="11 14" type="primary">recD</name>
    <name evidence="14" type="ORF">V6256_06225</name>
</gene>
<evidence type="ECO:0000256" key="4">
    <source>
        <dbReference type="ARBA" id="ARBA00022801"/>
    </source>
</evidence>
<proteinExistence type="inferred from homology"/>
<evidence type="ECO:0000256" key="2">
    <source>
        <dbReference type="ARBA" id="ARBA00022741"/>
    </source>
</evidence>
<dbReference type="InterPro" id="IPR027785">
    <property type="entry name" value="UvrD-like_helicase_C"/>
</dbReference>
<evidence type="ECO:0000256" key="8">
    <source>
        <dbReference type="ARBA" id="ARBA00023125"/>
    </source>
</evidence>
<dbReference type="RefSeq" id="WP_341597213.1">
    <property type="nucleotide sequence ID" value="NZ_JBAKAZ010000017.1"/>
</dbReference>
<keyword evidence="15" id="KW-1185">Reference proteome</keyword>
<dbReference type="Pfam" id="PF21185">
    <property type="entry name" value="RecD_N"/>
    <property type="match status" value="1"/>
</dbReference>
<dbReference type="Pfam" id="PF13245">
    <property type="entry name" value="AAA_19"/>
    <property type="match status" value="1"/>
</dbReference>
<keyword evidence="8 11" id="KW-0238">DNA-binding</keyword>
<keyword evidence="3 11" id="KW-0227">DNA damage</keyword>
<keyword evidence="7 11" id="KW-0067">ATP-binding</keyword>
<protein>
    <recommendedName>
        <fullName evidence="11">RecBCD enzyme subunit RecD</fullName>
        <ecNumber evidence="11">5.6.2.3</ecNumber>
    </recommendedName>
    <alternativeName>
        <fullName evidence="11">DNA 5'-3' helicase subunit RecD</fullName>
    </alternativeName>
    <alternativeName>
        <fullName evidence="11">Exonuclease V subunit RecD</fullName>
        <shortName evidence="11">ExoV subunit RecD</shortName>
    </alternativeName>
    <alternativeName>
        <fullName evidence="11">Helicase/nuclease RecBCD subunit RecD</fullName>
    </alternativeName>
</protein>
<dbReference type="HAMAP" id="MF_01487">
    <property type="entry name" value="RecD"/>
    <property type="match status" value="1"/>
</dbReference>
<evidence type="ECO:0000256" key="6">
    <source>
        <dbReference type="ARBA" id="ARBA00022839"/>
    </source>
</evidence>
<evidence type="ECO:0000313" key="14">
    <source>
        <dbReference type="EMBL" id="MEL0629200.1"/>
    </source>
</evidence>
<dbReference type="PANTHER" id="PTHR43788:SF6">
    <property type="entry name" value="DNA HELICASE B"/>
    <property type="match status" value="1"/>
</dbReference>
<keyword evidence="9 11" id="KW-0234">DNA repair</keyword>
<evidence type="ECO:0000313" key="15">
    <source>
        <dbReference type="Proteomes" id="UP001369082"/>
    </source>
</evidence>
<comment type="subunit">
    <text evidence="11">Heterotrimer of RecB, RecC and RecD. All subunits contribute to DNA-binding.</text>
</comment>
<reference evidence="14 15" key="1">
    <citation type="submission" date="2024-02" db="EMBL/GenBank/DDBJ databases">
        <title>Bacteria isolated from the canopy kelp, Nereocystis luetkeana.</title>
        <authorList>
            <person name="Pfister C.A."/>
            <person name="Younker I.T."/>
            <person name="Light S.H."/>
        </authorList>
    </citation>
    <scope>NUCLEOTIDE SEQUENCE [LARGE SCALE GENOMIC DNA]</scope>
    <source>
        <strain evidence="14 15">TI.1.05</strain>
    </source>
</reference>
<dbReference type="InterPro" id="IPR041851">
    <property type="entry name" value="RecD_N_sf"/>
</dbReference>
<name>A0ABU9GPG5_9GAMM</name>
<dbReference type="Gene3D" id="2.30.30.940">
    <property type="match status" value="1"/>
</dbReference>
<evidence type="ECO:0000256" key="7">
    <source>
        <dbReference type="ARBA" id="ARBA00022840"/>
    </source>
</evidence>
<organism evidence="14 15">
    <name type="scientific">Psychromonas aquatilis</name>
    <dbReference type="NCBI Taxonomy" id="2005072"/>
    <lineage>
        <taxon>Bacteria</taxon>
        <taxon>Pseudomonadati</taxon>
        <taxon>Pseudomonadota</taxon>
        <taxon>Gammaproteobacteria</taxon>
        <taxon>Alteromonadales</taxon>
        <taxon>Psychromonadaceae</taxon>
        <taxon>Psychromonas</taxon>
    </lineage>
</organism>
<dbReference type="SUPFAM" id="SSF52540">
    <property type="entry name" value="P-loop containing nucleoside triphosphate hydrolases"/>
    <property type="match status" value="2"/>
</dbReference>